<dbReference type="PIRSF" id="PIRSF000538">
    <property type="entry name" value="GlpK"/>
    <property type="match status" value="1"/>
</dbReference>
<feature type="binding site" evidence="7">
    <location>
        <position position="21"/>
    </location>
    <ligand>
        <name>ADP</name>
        <dbReference type="ChEBI" id="CHEBI:456216"/>
    </ligand>
</feature>
<dbReference type="HAMAP" id="MF_00186">
    <property type="entry name" value="Glycerol_kin"/>
    <property type="match status" value="1"/>
</dbReference>
<dbReference type="Gene3D" id="3.30.420.40">
    <property type="match status" value="2"/>
</dbReference>
<feature type="binding site" evidence="7">
    <location>
        <position position="313"/>
    </location>
    <ligand>
        <name>ADP</name>
        <dbReference type="ChEBI" id="CHEBI:456216"/>
    </ligand>
</feature>
<feature type="binding site" evidence="7">
    <location>
        <position position="139"/>
    </location>
    <ligand>
        <name>glycerol</name>
        <dbReference type="ChEBI" id="CHEBI:17754"/>
    </ligand>
</feature>
<evidence type="ECO:0000256" key="3">
    <source>
        <dbReference type="ARBA" id="ARBA00022741"/>
    </source>
</evidence>
<comment type="caution">
    <text evidence="11">The sequence shown here is derived from an EMBL/GenBank/DDBJ whole genome shotgun (WGS) entry which is preliminary data.</text>
</comment>
<feature type="binding site" evidence="7">
    <location>
        <position position="270"/>
    </location>
    <ligand>
        <name>ADP</name>
        <dbReference type="ChEBI" id="CHEBI:456216"/>
    </ligand>
</feature>
<gene>
    <name evidence="7 11" type="primary">glpK</name>
    <name evidence="11" type="ORF">K1Y79_17270</name>
</gene>
<organism evidence="11 12">
    <name type="scientific">Chitinophaga rhizophila</name>
    <dbReference type="NCBI Taxonomy" id="2866212"/>
    <lineage>
        <taxon>Bacteria</taxon>
        <taxon>Pseudomonadati</taxon>
        <taxon>Bacteroidota</taxon>
        <taxon>Chitinophagia</taxon>
        <taxon>Chitinophagales</taxon>
        <taxon>Chitinophagaceae</taxon>
        <taxon>Chitinophaga</taxon>
    </lineage>
</organism>
<feature type="binding site" evidence="7">
    <location>
        <position position="248"/>
    </location>
    <ligand>
        <name>glycerol</name>
        <dbReference type="ChEBI" id="CHEBI:17754"/>
    </ligand>
</feature>
<evidence type="ECO:0000256" key="6">
    <source>
        <dbReference type="ARBA" id="ARBA00022840"/>
    </source>
</evidence>
<feature type="binding site" evidence="7">
    <location>
        <position position="139"/>
    </location>
    <ligand>
        <name>sn-glycerol 3-phosphate</name>
        <dbReference type="ChEBI" id="CHEBI:57597"/>
    </ligand>
</feature>
<dbReference type="InterPro" id="IPR018483">
    <property type="entry name" value="Carb_kinase_FGGY_CS"/>
</dbReference>
<dbReference type="InterPro" id="IPR000577">
    <property type="entry name" value="Carb_kinase_FGGY"/>
</dbReference>
<feature type="binding site" evidence="7">
    <location>
        <position position="18"/>
    </location>
    <ligand>
        <name>ATP</name>
        <dbReference type="ChEBI" id="CHEBI:30616"/>
    </ligand>
</feature>
<dbReference type="Proteomes" id="UP000812961">
    <property type="component" value="Unassembled WGS sequence"/>
</dbReference>
<evidence type="ECO:0000256" key="7">
    <source>
        <dbReference type="HAMAP-Rule" id="MF_00186"/>
    </source>
</evidence>
<dbReference type="PANTHER" id="PTHR10196:SF69">
    <property type="entry name" value="GLYCEROL KINASE"/>
    <property type="match status" value="1"/>
</dbReference>
<keyword evidence="12" id="KW-1185">Reference proteome</keyword>
<comment type="function">
    <text evidence="7">Key enzyme in the regulation of glycerol uptake and metabolism. Catalyzes the phosphorylation of glycerol to yield sn-glycerol 3-phosphate.</text>
</comment>
<feature type="binding site" evidence="7">
    <location>
        <position position="19"/>
    </location>
    <ligand>
        <name>ATP</name>
        <dbReference type="ChEBI" id="CHEBI:30616"/>
    </ligand>
</feature>
<sequence length="514" mass="56210">MKEKETTRYILALDQGTTSSRAIIFDKSGGIVAIAQKEFRQLFPSPGWVEHDAGEIWSSQLGVAAEAVAKAGLRGTDIAAIGITNQRETTVVWDRHTGKPVYNAIVWQDRRTADYCDELKAAGHEQMIREKTGLVIDAYFSATKVKWILENVAGAKERAAKGLLAFGTIDAWLVWNLTEGKTHATDITNASRTMLFNIHTQQWDEELLALFDIPAAMLPEVKQSSELIAHTTSAIFSSTIPIAGIAGDQHAALFGQMCTAPGMVKNTYGTGCFMLMNIGEQPILSKNNLVTTIAWKINGKVEYALEGSIFIAGAVVQWLRDGLGIIRSSSEVEGLALKIKQNDGVYLVPAFAGLGAPHWDQHARGTLVGMTRGTGAAHIARAALESIAYQTMEVLRAMEADADISIKELRVDGGATNNNLLMQFQADILNTQVVRPKITETTAMGAAYLAGLATGFWKDKEEIANQWQVDQSFTPEGNAEEVHKWVRGWSRAVKAVKAWSKLTEQDEDEDMTTK</sequence>
<keyword evidence="4 7" id="KW-0418">Kinase</keyword>
<dbReference type="CDD" id="cd07786">
    <property type="entry name" value="FGGY_EcGK_like"/>
    <property type="match status" value="1"/>
</dbReference>
<dbReference type="PANTHER" id="PTHR10196">
    <property type="entry name" value="SUGAR KINASE"/>
    <property type="match status" value="1"/>
</dbReference>
<dbReference type="Pfam" id="PF02782">
    <property type="entry name" value="FGGY_C"/>
    <property type="match status" value="1"/>
</dbReference>
<evidence type="ECO:0000256" key="5">
    <source>
        <dbReference type="ARBA" id="ARBA00022798"/>
    </source>
</evidence>
<reference evidence="11 12" key="1">
    <citation type="submission" date="2021-08" db="EMBL/GenBank/DDBJ databases">
        <title>The genome sequence of Chitinophaga sp. B61.</title>
        <authorList>
            <person name="Zhang X."/>
        </authorList>
    </citation>
    <scope>NUCLEOTIDE SEQUENCE [LARGE SCALE GENOMIC DNA]</scope>
    <source>
        <strain evidence="11 12">B61</strain>
    </source>
</reference>
<feature type="binding site" evidence="7">
    <location>
        <position position="418"/>
    </location>
    <ligand>
        <name>ADP</name>
        <dbReference type="ChEBI" id="CHEBI:456216"/>
    </ligand>
</feature>
<dbReference type="InterPro" id="IPR018484">
    <property type="entry name" value="FGGY_N"/>
</dbReference>
<feature type="binding site" evidence="7">
    <location>
        <position position="87"/>
    </location>
    <ligand>
        <name>sn-glycerol 3-phosphate</name>
        <dbReference type="ChEBI" id="CHEBI:57597"/>
    </ligand>
</feature>
<evidence type="ECO:0000313" key="12">
    <source>
        <dbReference type="Proteomes" id="UP000812961"/>
    </source>
</evidence>
<keyword evidence="6 7" id="KW-0067">ATP-binding</keyword>
<protein>
    <recommendedName>
        <fullName evidence="7">Glycerol kinase</fullName>
        <ecNumber evidence="7">2.7.1.30</ecNumber>
    </recommendedName>
    <alternativeName>
        <fullName evidence="7">ATP:glycerol 3-phosphotransferase</fullName>
    </alternativeName>
    <alternativeName>
        <fullName evidence="7">Glycerokinase</fullName>
        <shortName evidence="7">GK</shortName>
    </alternativeName>
</protein>
<dbReference type="EC" id="2.7.1.30" evidence="7"/>
<comment type="similarity">
    <text evidence="1 7 8">Belongs to the FGGY kinase family.</text>
</comment>
<feature type="binding site" evidence="7">
    <location>
        <position position="249"/>
    </location>
    <ligand>
        <name>glycerol</name>
        <dbReference type="ChEBI" id="CHEBI:17754"/>
    </ligand>
</feature>
<feature type="binding site" evidence="7">
    <location>
        <position position="317"/>
    </location>
    <ligand>
        <name>ATP</name>
        <dbReference type="ChEBI" id="CHEBI:30616"/>
    </ligand>
</feature>
<feature type="binding site" evidence="7">
    <location>
        <position position="17"/>
    </location>
    <ligand>
        <name>ADP</name>
        <dbReference type="ChEBI" id="CHEBI:456216"/>
    </ligand>
</feature>
<evidence type="ECO:0000256" key="2">
    <source>
        <dbReference type="ARBA" id="ARBA00022679"/>
    </source>
</evidence>
<dbReference type="PROSITE" id="PS00445">
    <property type="entry name" value="FGGY_KINASES_2"/>
    <property type="match status" value="1"/>
</dbReference>
<comment type="activity regulation">
    <text evidence="7">Inhibited by fructose 1,6-bisphosphate (FBP).</text>
</comment>
<dbReference type="Pfam" id="PF00370">
    <property type="entry name" value="FGGY_N"/>
    <property type="match status" value="1"/>
</dbReference>
<feature type="binding site" evidence="7">
    <location>
        <position position="414"/>
    </location>
    <ligand>
        <name>ADP</name>
        <dbReference type="ChEBI" id="CHEBI:456216"/>
    </ligand>
</feature>
<feature type="domain" description="Carbohydrate kinase FGGY C-terminal" evidence="10">
    <location>
        <begin position="265"/>
        <end position="453"/>
    </location>
</feature>
<evidence type="ECO:0000313" key="11">
    <source>
        <dbReference type="EMBL" id="MBW8686094.1"/>
    </source>
</evidence>
<feature type="binding site" evidence="7">
    <location>
        <position position="17"/>
    </location>
    <ligand>
        <name>ATP</name>
        <dbReference type="ChEBI" id="CHEBI:30616"/>
    </ligand>
</feature>
<dbReference type="EMBL" id="JAICCF010000003">
    <property type="protein sequence ID" value="MBW8686094.1"/>
    <property type="molecule type" value="Genomic_DNA"/>
</dbReference>
<keyword evidence="3 7" id="KW-0547">Nucleotide-binding</keyword>
<evidence type="ECO:0000256" key="1">
    <source>
        <dbReference type="ARBA" id="ARBA00009156"/>
    </source>
</evidence>
<dbReference type="NCBIfam" id="TIGR01311">
    <property type="entry name" value="glycerol_kin"/>
    <property type="match status" value="1"/>
</dbReference>
<dbReference type="NCBIfam" id="NF000756">
    <property type="entry name" value="PRK00047.1"/>
    <property type="match status" value="1"/>
</dbReference>
<evidence type="ECO:0000256" key="4">
    <source>
        <dbReference type="ARBA" id="ARBA00022777"/>
    </source>
</evidence>
<feature type="binding site" evidence="7">
    <location>
        <position position="270"/>
    </location>
    <ligand>
        <name>ATP</name>
        <dbReference type="ChEBI" id="CHEBI:30616"/>
    </ligand>
</feature>
<name>A0ABS7GEJ8_9BACT</name>
<dbReference type="GO" id="GO:0004370">
    <property type="term" value="F:glycerol kinase activity"/>
    <property type="evidence" value="ECO:0007669"/>
    <property type="project" value="UniProtKB-EC"/>
</dbReference>
<dbReference type="SUPFAM" id="SSF53067">
    <property type="entry name" value="Actin-like ATPase domain"/>
    <property type="match status" value="2"/>
</dbReference>
<evidence type="ECO:0000259" key="9">
    <source>
        <dbReference type="Pfam" id="PF00370"/>
    </source>
</evidence>
<feature type="binding site" evidence="7">
    <location>
        <position position="414"/>
    </location>
    <ligand>
        <name>ATP</name>
        <dbReference type="ChEBI" id="CHEBI:30616"/>
    </ligand>
</feature>
<feature type="binding site" evidence="7">
    <location>
        <position position="87"/>
    </location>
    <ligand>
        <name>glycerol</name>
        <dbReference type="ChEBI" id="CHEBI:17754"/>
    </ligand>
</feature>
<comment type="catalytic activity">
    <reaction evidence="7">
        <text>glycerol + ATP = sn-glycerol 3-phosphate + ADP + H(+)</text>
        <dbReference type="Rhea" id="RHEA:21644"/>
        <dbReference type="ChEBI" id="CHEBI:15378"/>
        <dbReference type="ChEBI" id="CHEBI:17754"/>
        <dbReference type="ChEBI" id="CHEBI:30616"/>
        <dbReference type="ChEBI" id="CHEBI:57597"/>
        <dbReference type="ChEBI" id="CHEBI:456216"/>
        <dbReference type="EC" id="2.7.1.30"/>
    </reaction>
</comment>
<evidence type="ECO:0000259" key="10">
    <source>
        <dbReference type="Pfam" id="PF02782"/>
    </source>
</evidence>
<feature type="binding site" evidence="7">
    <location>
        <position position="248"/>
    </location>
    <ligand>
        <name>sn-glycerol 3-phosphate</name>
        <dbReference type="ChEBI" id="CHEBI:57597"/>
    </ligand>
</feature>
<dbReference type="InterPro" id="IPR018485">
    <property type="entry name" value="FGGY_C"/>
</dbReference>
<comment type="pathway">
    <text evidence="7">Polyol metabolism; glycerol degradation via glycerol kinase pathway; sn-glycerol 3-phosphate from glycerol: step 1/1.</text>
</comment>
<dbReference type="PROSITE" id="PS00933">
    <property type="entry name" value="FGGY_KINASES_1"/>
    <property type="match status" value="1"/>
</dbReference>
<evidence type="ECO:0000256" key="8">
    <source>
        <dbReference type="RuleBase" id="RU003733"/>
    </source>
</evidence>
<feature type="binding site" evidence="7">
    <location>
        <position position="313"/>
    </location>
    <ligand>
        <name>ATP</name>
        <dbReference type="ChEBI" id="CHEBI:30616"/>
    </ligand>
</feature>
<dbReference type="RefSeq" id="WP_220251415.1">
    <property type="nucleotide sequence ID" value="NZ_JAICCF010000003.1"/>
</dbReference>
<dbReference type="InterPro" id="IPR005999">
    <property type="entry name" value="Glycerol_kin"/>
</dbReference>
<feature type="domain" description="Carbohydrate kinase FGGY N-terminal" evidence="9">
    <location>
        <begin position="9"/>
        <end position="255"/>
    </location>
</feature>
<proteinExistence type="inferred from homology"/>
<dbReference type="InterPro" id="IPR043129">
    <property type="entry name" value="ATPase_NBD"/>
</dbReference>
<feature type="binding site" evidence="7">
    <location>
        <position position="17"/>
    </location>
    <ligand>
        <name>sn-glycerol 3-phosphate</name>
        <dbReference type="ChEBI" id="CHEBI:57597"/>
    </ligand>
</feature>
<keyword evidence="2 7" id="KW-0808">Transferase</keyword>
<feature type="binding site" evidence="7">
    <location>
        <position position="88"/>
    </location>
    <ligand>
        <name>sn-glycerol 3-phosphate</name>
        <dbReference type="ChEBI" id="CHEBI:57597"/>
    </ligand>
</feature>
<keyword evidence="5 7" id="KW-0319">Glycerol metabolism</keyword>
<accession>A0ABS7GEJ8</accession>
<feature type="binding site" evidence="7">
    <location>
        <position position="88"/>
    </location>
    <ligand>
        <name>glycerol</name>
        <dbReference type="ChEBI" id="CHEBI:17754"/>
    </ligand>
</feature>